<keyword evidence="1" id="KW-1133">Transmembrane helix</keyword>
<keyword evidence="1" id="KW-0472">Membrane</keyword>
<evidence type="ECO:0008006" key="3">
    <source>
        <dbReference type="Google" id="ProtNLM"/>
    </source>
</evidence>
<evidence type="ECO:0000256" key="1">
    <source>
        <dbReference type="SAM" id="Phobius"/>
    </source>
</evidence>
<accession>Q9LTN9</accession>
<name>Q9LTN9_ARATH</name>
<feature type="transmembrane region" description="Helical" evidence="1">
    <location>
        <begin position="20"/>
        <end position="38"/>
    </location>
</feature>
<reference evidence="2" key="1">
    <citation type="journal article" date="2000" name="DNA Res.">
        <title>Structural analysis of Arabidopsis thaliana chromosome 5. X. Sequence features of the regions of 3,076,755 bp covered by sixty P1 and TAC clones.</title>
        <authorList>
            <person name="Sato S."/>
            <person name="Nakamura Y."/>
            <person name="Kaneko T."/>
            <person name="Katoh T."/>
            <person name="Asamizu E."/>
            <person name="Kotani H."/>
            <person name="Tabata S."/>
        </authorList>
    </citation>
    <scope>NUCLEOTIDE SEQUENCE [LARGE SCALE GENOMIC DNA]</scope>
    <source>
        <strain>cv. Columbia</strain>
    </source>
</reference>
<proteinExistence type="predicted"/>
<keyword evidence="1" id="KW-0812">Transmembrane</keyword>
<dbReference type="AlphaFoldDB" id="Q9LTN9"/>
<sequence length="90" mass="10052">MTMIIKARQKQQSLIINFHFWFSLSLLITSSFSSFTIACNASSSTETSDLAALNSLSKPANFSQLSTTTSYVPSSTHLNKWSCIFNHIRN</sequence>
<evidence type="ECO:0000313" key="2">
    <source>
        <dbReference type="EMBL" id="BAA97399.1"/>
    </source>
</evidence>
<protein>
    <recommendedName>
        <fullName evidence="3">Transmembrane protein</fullName>
    </recommendedName>
</protein>
<organism evidence="2">
    <name type="scientific">Arabidopsis thaliana</name>
    <name type="common">Mouse-ear cress</name>
    <dbReference type="NCBI Taxonomy" id="3702"/>
    <lineage>
        <taxon>Eukaryota</taxon>
        <taxon>Viridiplantae</taxon>
        <taxon>Streptophyta</taxon>
        <taxon>Embryophyta</taxon>
        <taxon>Tracheophyta</taxon>
        <taxon>Spermatophyta</taxon>
        <taxon>Magnoliopsida</taxon>
        <taxon>eudicotyledons</taxon>
        <taxon>Gunneridae</taxon>
        <taxon>Pentapetalae</taxon>
        <taxon>rosids</taxon>
        <taxon>malvids</taxon>
        <taxon>Brassicales</taxon>
        <taxon>Brassicaceae</taxon>
        <taxon>Camelineae</taxon>
        <taxon>Arabidopsis</taxon>
    </lineage>
</organism>
<dbReference type="EMBL" id="AB024037">
    <property type="protein sequence ID" value="BAA97399.1"/>
    <property type="molecule type" value="Genomic_DNA"/>
</dbReference>